<evidence type="ECO:0000256" key="3">
    <source>
        <dbReference type="PROSITE-ProRule" id="PRU00023"/>
    </source>
</evidence>
<dbReference type="EMBL" id="JBBJCI010000256">
    <property type="protein sequence ID" value="KAK7236818.1"/>
    <property type="molecule type" value="Genomic_DNA"/>
</dbReference>
<dbReference type="SMART" id="SM00248">
    <property type="entry name" value="ANK"/>
    <property type="match status" value="3"/>
</dbReference>
<feature type="region of interest" description="Disordered" evidence="4">
    <location>
        <begin position="34"/>
        <end position="105"/>
    </location>
</feature>
<dbReference type="PANTHER" id="PTHR24173:SF74">
    <property type="entry name" value="ANKYRIN REPEAT DOMAIN-CONTAINING PROTEIN 16"/>
    <property type="match status" value="1"/>
</dbReference>
<keyword evidence="1" id="KW-0677">Repeat</keyword>
<dbReference type="PANTHER" id="PTHR24173">
    <property type="entry name" value="ANKYRIN REPEAT CONTAINING"/>
    <property type="match status" value="1"/>
</dbReference>
<organism evidence="5 6">
    <name type="scientific">Aureococcus anophagefferens</name>
    <name type="common">Harmful bloom alga</name>
    <dbReference type="NCBI Taxonomy" id="44056"/>
    <lineage>
        <taxon>Eukaryota</taxon>
        <taxon>Sar</taxon>
        <taxon>Stramenopiles</taxon>
        <taxon>Ochrophyta</taxon>
        <taxon>Pelagophyceae</taxon>
        <taxon>Pelagomonadales</taxon>
        <taxon>Pelagomonadaceae</taxon>
        <taxon>Aureococcus</taxon>
    </lineage>
</organism>
<feature type="repeat" description="ANK" evidence="3">
    <location>
        <begin position="255"/>
        <end position="287"/>
    </location>
</feature>
<accession>A0ABR1FRS4</accession>
<dbReference type="PROSITE" id="PS50297">
    <property type="entry name" value="ANK_REP_REGION"/>
    <property type="match status" value="2"/>
</dbReference>
<gene>
    <name evidence="5" type="ORF">SO694_00092029</name>
</gene>
<proteinExistence type="predicted"/>
<feature type="compositionally biased region" description="Basic and acidic residues" evidence="4">
    <location>
        <begin position="45"/>
        <end position="59"/>
    </location>
</feature>
<protein>
    <submittedName>
        <fullName evidence="5">Uncharacterized protein</fullName>
    </submittedName>
</protein>
<dbReference type="PRINTS" id="PR01415">
    <property type="entry name" value="ANKYRIN"/>
</dbReference>
<evidence type="ECO:0000256" key="2">
    <source>
        <dbReference type="ARBA" id="ARBA00023043"/>
    </source>
</evidence>
<dbReference type="InterPro" id="IPR002110">
    <property type="entry name" value="Ankyrin_rpt"/>
</dbReference>
<evidence type="ECO:0000256" key="1">
    <source>
        <dbReference type="ARBA" id="ARBA00022737"/>
    </source>
</evidence>
<feature type="compositionally biased region" description="Basic residues" evidence="4">
    <location>
        <begin position="89"/>
        <end position="105"/>
    </location>
</feature>
<evidence type="ECO:0000313" key="6">
    <source>
        <dbReference type="Proteomes" id="UP001363151"/>
    </source>
</evidence>
<feature type="repeat" description="ANK" evidence="3">
    <location>
        <begin position="222"/>
        <end position="254"/>
    </location>
</feature>
<name>A0ABR1FRS4_AURAN</name>
<keyword evidence="2 3" id="KW-0040">ANK repeat</keyword>
<evidence type="ECO:0000256" key="4">
    <source>
        <dbReference type="SAM" id="MobiDB-lite"/>
    </source>
</evidence>
<comment type="caution">
    <text evidence="5">The sequence shown here is derived from an EMBL/GenBank/DDBJ whole genome shotgun (WGS) entry which is preliminary data.</text>
</comment>
<dbReference type="Pfam" id="PF12796">
    <property type="entry name" value="Ank_2"/>
    <property type="match status" value="1"/>
</dbReference>
<dbReference type="PROSITE" id="PS50088">
    <property type="entry name" value="ANK_REPEAT"/>
    <property type="match status" value="2"/>
</dbReference>
<evidence type="ECO:0000313" key="5">
    <source>
        <dbReference type="EMBL" id="KAK7236818.1"/>
    </source>
</evidence>
<reference evidence="5 6" key="1">
    <citation type="submission" date="2024-03" db="EMBL/GenBank/DDBJ databases">
        <title>Aureococcus anophagefferens CCMP1851 and Kratosvirus quantuckense: Draft genome of a second virus-susceptible host strain in the model system.</title>
        <authorList>
            <person name="Chase E."/>
            <person name="Truchon A.R."/>
            <person name="Schepens W."/>
            <person name="Wilhelm S.W."/>
        </authorList>
    </citation>
    <scope>NUCLEOTIDE SEQUENCE [LARGE SCALE GENOMIC DNA]</scope>
    <source>
        <strain evidence="5 6">CCMP1851</strain>
    </source>
</reference>
<dbReference type="SUPFAM" id="SSF48403">
    <property type="entry name" value="Ankyrin repeat"/>
    <property type="match status" value="1"/>
</dbReference>
<sequence>MGADDDDHVVLEHDAPKDAAALKAEKLAKLAKLKGEAAGAPAKRFRPDGTERFNHIHLTDDDDEHTAIAKGRHIPAPKPPPPPKVEPPRHHHHKEQRKQRKANKKMYRHHRHIFGHALNHMYRDLPTPVQEHPWASLGGFFGVVFLLLYWLRKLIIESEEKATVKAKKKDFNRWDPRAGGAGAAWSKGALPPSVKKAAQRGERGAVLQWAQGGGDANARDADGKTALHHACNHGHAELARSLVESGCSPDAADAGGETPLHCAAKAGSASAVRVLLDAGADVSAETSKGRETPAMLAGTAGNHGCARLIQRREREMTSNAAAGETTVLRRAGKGCGDATDEV</sequence>
<dbReference type="Gene3D" id="1.25.40.20">
    <property type="entry name" value="Ankyrin repeat-containing domain"/>
    <property type="match status" value="2"/>
</dbReference>
<feature type="compositionally biased region" description="Pro residues" evidence="4">
    <location>
        <begin position="76"/>
        <end position="85"/>
    </location>
</feature>
<dbReference type="Proteomes" id="UP001363151">
    <property type="component" value="Unassembled WGS sequence"/>
</dbReference>
<dbReference type="InterPro" id="IPR036770">
    <property type="entry name" value="Ankyrin_rpt-contain_sf"/>
</dbReference>
<keyword evidence="6" id="KW-1185">Reference proteome</keyword>